<keyword evidence="3" id="KW-1185">Reference proteome</keyword>
<feature type="transmembrane region" description="Helical" evidence="1">
    <location>
        <begin position="208"/>
        <end position="227"/>
    </location>
</feature>
<feature type="transmembrane region" description="Helical" evidence="1">
    <location>
        <begin position="133"/>
        <end position="155"/>
    </location>
</feature>
<feature type="transmembrane region" description="Helical" evidence="1">
    <location>
        <begin position="233"/>
        <end position="258"/>
    </location>
</feature>
<feature type="transmembrane region" description="Helical" evidence="1">
    <location>
        <begin position="107"/>
        <end position="126"/>
    </location>
</feature>
<evidence type="ECO:0000313" key="3">
    <source>
        <dbReference type="Proteomes" id="UP001497453"/>
    </source>
</evidence>
<organism evidence="2 3">
    <name type="scientific">Somion occarium</name>
    <dbReference type="NCBI Taxonomy" id="3059160"/>
    <lineage>
        <taxon>Eukaryota</taxon>
        <taxon>Fungi</taxon>
        <taxon>Dikarya</taxon>
        <taxon>Basidiomycota</taxon>
        <taxon>Agaricomycotina</taxon>
        <taxon>Agaricomycetes</taxon>
        <taxon>Polyporales</taxon>
        <taxon>Cerrenaceae</taxon>
        <taxon>Somion</taxon>
    </lineage>
</organism>
<feature type="transmembrane region" description="Helical" evidence="1">
    <location>
        <begin position="175"/>
        <end position="196"/>
    </location>
</feature>
<protein>
    <submittedName>
        <fullName evidence="2">Uncharacterized protein</fullName>
    </submittedName>
</protein>
<dbReference type="Proteomes" id="UP001497453">
    <property type="component" value="Chromosome 5"/>
</dbReference>
<name>A0ABP1DP48_9APHY</name>
<evidence type="ECO:0000256" key="1">
    <source>
        <dbReference type="SAM" id="Phobius"/>
    </source>
</evidence>
<dbReference type="EMBL" id="OZ037948">
    <property type="protein sequence ID" value="CAL1708937.1"/>
    <property type="molecule type" value="Genomic_DNA"/>
</dbReference>
<reference evidence="3" key="1">
    <citation type="submission" date="2024-04" db="EMBL/GenBank/DDBJ databases">
        <authorList>
            <person name="Shaw F."/>
            <person name="Minotto A."/>
        </authorList>
    </citation>
    <scope>NUCLEOTIDE SEQUENCE [LARGE SCALE GENOMIC DNA]</scope>
</reference>
<feature type="transmembrane region" description="Helical" evidence="1">
    <location>
        <begin position="279"/>
        <end position="301"/>
    </location>
</feature>
<keyword evidence="1" id="KW-0472">Membrane</keyword>
<gene>
    <name evidence="2" type="ORF">GFSPODELE1_LOCUS7099</name>
</gene>
<evidence type="ECO:0000313" key="2">
    <source>
        <dbReference type="EMBL" id="CAL1708937.1"/>
    </source>
</evidence>
<keyword evidence="1" id="KW-0812">Transmembrane</keyword>
<proteinExistence type="predicted"/>
<accession>A0ABP1DP48</accession>
<feature type="transmembrane region" description="Helical" evidence="1">
    <location>
        <begin position="321"/>
        <end position="341"/>
    </location>
</feature>
<sequence>MASDNGLWPPDTRCFVAQQAVEDDLLNCTASNYTVTQGMISFLNLTADVGPYKQAYCLKAPSDDSCPFGYCPNPDVSGPLVRIASYITNICISVLMFYSPHSAEEAFWSQVLSIYSLLITCGISIIQASLTQFHAAIVTIITGSPLSVYLFIYSIVSFWYKKHRLNGIVGEGHLFVRLLILAAGALWICLLVYILVPSNLSHFAQESCVAANTFVSWLYLIPFMIIGDSSAGVPWLTALVFGTVGLVVVSWIVAIILQRKSIWRSGERWSPRFGRTWSTIGRNYSFIHFMSIVLIPNIYWISIVEFGCLVAANDQEFSLSFGQVLAMFVALPPLLSTLRLAPRLAKWFINLTWVRTITGRRRGGEKHGGDTLNLAVLPVGNDGEGGWRGITSGEDYGSVFKEHKDVPVDKYTPVVQVS</sequence>
<keyword evidence="1" id="KW-1133">Transmembrane helix</keyword>